<accession>A0AAV8WSE3</accession>
<feature type="region of interest" description="Disordered" evidence="1">
    <location>
        <begin position="292"/>
        <end position="382"/>
    </location>
</feature>
<proteinExistence type="predicted"/>
<feature type="compositionally biased region" description="Polar residues" evidence="1">
    <location>
        <begin position="186"/>
        <end position="195"/>
    </location>
</feature>
<feature type="compositionally biased region" description="Low complexity" evidence="1">
    <location>
        <begin position="432"/>
        <end position="443"/>
    </location>
</feature>
<evidence type="ECO:0008006" key="4">
    <source>
        <dbReference type="Google" id="ProtNLM"/>
    </source>
</evidence>
<feature type="compositionally biased region" description="Low complexity" evidence="1">
    <location>
        <begin position="496"/>
        <end position="506"/>
    </location>
</feature>
<feature type="compositionally biased region" description="Low complexity" evidence="1">
    <location>
        <begin position="550"/>
        <end position="561"/>
    </location>
</feature>
<feature type="region of interest" description="Disordered" evidence="1">
    <location>
        <begin position="1018"/>
        <end position="1051"/>
    </location>
</feature>
<dbReference type="EMBL" id="JANEYF010005127">
    <property type="protein sequence ID" value="KAJ8929091.1"/>
    <property type="molecule type" value="Genomic_DNA"/>
</dbReference>
<feature type="non-terminal residue" evidence="2">
    <location>
        <position position="1085"/>
    </location>
</feature>
<feature type="region of interest" description="Disordered" evidence="1">
    <location>
        <begin position="907"/>
        <end position="931"/>
    </location>
</feature>
<organism evidence="2 3">
    <name type="scientific">Rhamnusium bicolor</name>
    <dbReference type="NCBI Taxonomy" id="1586634"/>
    <lineage>
        <taxon>Eukaryota</taxon>
        <taxon>Metazoa</taxon>
        <taxon>Ecdysozoa</taxon>
        <taxon>Arthropoda</taxon>
        <taxon>Hexapoda</taxon>
        <taxon>Insecta</taxon>
        <taxon>Pterygota</taxon>
        <taxon>Neoptera</taxon>
        <taxon>Endopterygota</taxon>
        <taxon>Coleoptera</taxon>
        <taxon>Polyphaga</taxon>
        <taxon>Cucujiformia</taxon>
        <taxon>Chrysomeloidea</taxon>
        <taxon>Cerambycidae</taxon>
        <taxon>Lepturinae</taxon>
        <taxon>Rhagiini</taxon>
        <taxon>Rhamnusium</taxon>
    </lineage>
</organism>
<feature type="compositionally biased region" description="Low complexity" evidence="1">
    <location>
        <begin position="314"/>
        <end position="325"/>
    </location>
</feature>
<evidence type="ECO:0000313" key="2">
    <source>
        <dbReference type="EMBL" id="KAJ8929091.1"/>
    </source>
</evidence>
<feature type="compositionally biased region" description="Basic and acidic residues" evidence="1">
    <location>
        <begin position="252"/>
        <end position="264"/>
    </location>
</feature>
<dbReference type="Proteomes" id="UP001162156">
    <property type="component" value="Unassembled WGS sequence"/>
</dbReference>
<feature type="compositionally biased region" description="Low complexity" evidence="1">
    <location>
        <begin position="335"/>
        <end position="352"/>
    </location>
</feature>
<feature type="compositionally biased region" description="Polar residues" evidence="1">
    <location>
        <begin position="651"/>
        <end position="660"/>
    </location>
</feature>
<protein>
    <recommendedName>
        <fullName evidence="4">WASP family protein member</fullName>
    </recommendedName>
</protein>
<sequence length="1085" mass="118776">MEIGQIVNISHFNLFLQPAAVEELRRWTSNEALGDITVTPDCANRIAPNATMTDGDATDGTIVSDDEGIDHKLPSPEEQLQVVALKFPAEIVAVDISGKSFDRMSIQRRSLMHGDVSYRTTDGDPNTLKRRTRSRKPRSRRRNTLAGTDQKEIQEALTAGEEPSSPSFNHETESTSTGAVCRSKSSDILRSTSKNDSPENKKSHFNTLKQWGKSKYDKLMNKSSESKTDNNKSKSDIDDFNVYETVTTKRKRDMDKERRTHERNSSISSSEKSSINLPVSNTLSSVMNIAVKLRDSSAQRRQRRTGGNKEEPHSSSGNWSASSESGRASIGSEITTTTHPKSSTSAATSSNSLNHQPSSVNSRRRFNANTSTSSSVTSEGTLTPDIIHDLHEDGETSSVYSCDTEGYYTSFHMDSGLKTLREEDSPPTPLHSTTAFSNSSSNNTVLSAENEYELFGRGSTSTTTSSAGTVCTTLRASESNKSLIIGPAVPERKSSLSKLSNKSAESSLERDFSDKTGTVKRSPANTKPTVVALVHKQSGDVSPDSGHNTSSSPIESINSPNGVRSCSDFEFSESSDMEGPERIERIRVKTTINSSRIPSMCVITPPHSDDESVNSSNSSQKNFQKQLAEKNNLNQIIGSKVSREKLDLPLQQDTSNPNELKSTDSNKENSISSKRVITTTVNGSNKLSLINVNPQSGYATVESIDQPDSIISKTVIKGDINQNTANIISSAKSTRAPSPSGGTVTVREEPVLTKPPTQPIIKSSLLPLNNMFGRLKTNLVNFAQKRDRSKSPNTNKDQNKLDEDIFDSGEYVTIADVRNNNKKASICTEEITYANDVVNKNLNTVLSGKVRDAEYVCLNELPCNENNNTNTSASLDSLERKRQGARVTLDSEGKVVYSSDSLRRRKGAHTTFEPGPYVKASTTPNPSPLPVHRTPKSIRPVSNTQNQMVAAVASVEFNRPLSPQSEKFVIRASSGMTSPTAETVRMPPSTIVAPTVRPISPKSFASRGAYVHIQDAGRPLSPTQEKGKHQDPNPQTPQPHTKNSRITTNKNIKNGRKIKRSDSYRIANTPITLEIINKQLEKIRY</sequence>
<evidence type="ECO:0000313" key="3">
    <source>
        <dbReference type="Proteomes" id="UP001162156"/>
    </source>
</evidence>
<feature type="region of interest" description="Disordered" evidence="1">
    <location>
        <begin position="492"/>
        <end position="625"/>
    </location>
</feature>
<feature type="region of interest" description="Disordered" evidence="1">
    <location>
        <begin position="248"/>
        <end position="279"/>
    </location>
</feature>
<feature type="region of interest" description="Disordered" evidence="1">
    <location>
        <begin position="647"/>
        <end position="675"/>
    </location>
</feature>
<feature type="region of interest" description="Disordered" evidence="1">
    <location>
        <begin position="422"/>
        <end position="443"/>
    </location>
</feature>
<feature type="compositionally biased region" description="Basic residues" evidence="1">
    <location>
        <begin position="128"/>
        <end position="143"/>
    </location>
</feature>
<gene>
    <name evidence="2" type="ORF">NQ314_018240</name>
</gene>
<feature type="region of interest" description="Disordered" evidence="1">
    <location>
        <begin position="116"/>
        <end position="209"/>
    </location>
</feature>
<name>A0AAV8WSE3_9CUCU</name>
<evidence type="ECO:0000256" key="1">
    <source>
        <dbReference type="SAM" id="MobiDB-lite"/>
    </source>
</evidence>
<feature type="compositionally biased region" description="Low complexity" evidence="1">
    <location>
        <begin position="265"/>
        <end position="275"/>
    </location>
</feature>
<reference evidence="2" key="1">
    <citation type="journal article" date="2023" name="Insect Mol. Biol.">
        <title>Genome sequencing provides insights into the evolution of gene families encoding plant cell wall-degrading enzymes in longhorned beetles.</title>
        <authorList>
            <person name="Shin N.R."/>
            <person name="Okamura Y."/>
            <person name="Kirsch R."/>
            <person name="Pauchet Y."/>
        </authorList>
    </citation>
    <scope>NUCLEOTIDE SEQUENCE</scope>
    <source>
        <strain evidence="2">RBIC_L_NR</strain>
    </source>
</reference>
<dbReference type="AlphaFoldDB" id="A0AAV8WSE3"/>
<feature type="compositionally biased region" description="Low complexity" evidence="1">
    <location>
        <begin position="370"/>
        <end position="382"/>
    </location>
</feature>
<feature type="compositionally biased region" description="Polar residues" evidence="1">
    <location>
        <begin position="164"/>
        <end position="178"/>
    </location>
</feature>
<keyword evidence="3" id="KW-1185">Reference proteome</keyword>
<comment type="caution">
    <text evidence="2">The sequence shown here is derived from an EMBL/GenBank/DDBJ whole genome shotgun (WGS) entry which is preliminary data.</text>
</comment>